<keyword evidence="3" id="KW-0862">Zinc</keyword>
<dbReference type="InterPro" id="IPR003656">
    <property type="entry name" value="Znf_BED"/>
</dbReference>
<protein>
    <recommendedName>
        <fullName evidence="6">BED-type domain-containing protein</fullName>
    </recommendedName>
</protein>
<feature type="region of interest" description="Disordered" evidence="5">
    <location>
        <begin position="577"/>
        <end position="596"/>
    </location>
</feature>
<dbReference type="EMBL" id="VHII01000003">
    <property type="protein sequence ID" value="KAF1392902.1"/>
    <property type="molecule type" value="Genomic_DNA"/>
</dbReference>
<dbReference type="PANTHER" id="PTHR34396:SF27">
    <property type="entry name" value="OS08G0208700 PROTEIN"/>
    <property type="match status" value="1"/>
</dbReference>
<gene>
    <name evidence="7" type="ORF">PFLUV_G00032850</name>
</gene>
<evidence type="ECO:0000256" key="1">
    <source>
        <dbReference type="ARBA" id="ARBA00022723"/>
    </source>
</evidence>
<feature type="region of interest" description="Disordered" evidence="5">
    <location>
        <begin position="469"/>
        <end position="516"/>
    </location>
</feature>
<accession>A0A6A5FQM0</accession>
<dbReference type="SUPFAM" id="SSF57667">
    <property type="entry name" value="beta-beta-alpha zinc fingers"/>
    <property type="match status" value="4"/>
</dbReference>
<keyword evidence="2 4" id="KW-0863">Zinc-finger</keyword>
<keyword evidence="1" id="KW-0479">Metal-binding</keyword>
<dbReference type="GO" id="GO:0008270">
    <property type="term" value="F:zinc ion binding"/>
    <property type="evidence" value="ECO:0007669"/>
    <property type="project" value="UniProtKB-KW"/>
</dbReference>
<feature type="domain" description="BED-type" evidence="6">
    <location>
        <begin position="18"/>
        <end position="69"/>
    </location>
</feature>
<evidence type="ECO:0000256" key="4">
    <source>
        <dbReference type="PROSITE-ProRule" id="PRU00027"/>
    </source>
</evidence>
<dbReference type="AlphaFoldDB" id="A0A6A5FQM0"/>
<proteinExistence type="predicted"/>
<sequence length="620" mass="69525">MRTRGNHVFGGGGMGQTRKRSGIWMHFSNKGNDKAECNICRSNLSHKSGSTNNLHRHLKSHHPWAQVAVDVRRRRSYDNDDQDNPASVEVALEDSDTYTTVNDADINSASNGILEAAQGSLAEQITHEEASDDRSVKCRQKKRSLVWRHYEYLDSLAAARCRICMKKLQCHKGSSTSNLHRHLSKRHPGVFSQLVAVKQHPPPPHSSQGSNANGDTSTPPETVGAPEKQRQFSVEVALEDSDTYTTVNDADINSAINGILEAAQGSLAGQTTNEEASDDRSVKRRRNKHSLVWRHYEYLDSLAAARCRICMKKLQCHKGSSTGNLHRHLSKRHPGVFSQLVAVKQHPPPPHSSQGSNANVEVALEDSDTYTTVNGADNSSASNGILEAAQGSLAEQTTHEEASDDRSVKCRQKKRSLVWRHYEYLDSLAAARCRICMKKLQCFKGSSTSNLHRHLSKRHPGVFSQLVAVKQHPPPPHSSQGSNDNGDTSTPPETVGAPEKQRQFSGKVKVSRASEGEKRVLRREQELIEALRRVQKEEARALEHQRELLENLRAVNAREAAAERQQIESLRKAQLEEAKDLSRQREEVQKEKTELQKKWEELQQEREERDLLLSREHQAS</sequence>
<dbReference type="OrthoDB" id="1607513at2759"/>
<feature type="domain" description="BED-type" evidence="6">
    <location>
        <begin position="413"/>
        <end position="466"/>
    </location>
</feature>
<evidence type="ECO:0000256" key="5">
    <source>
        <dbReference type="SAM" id="MobiDB-lite"/>
    </source>
</evidence>
<feature type="compositionally biased region" description="Polar residues" evidence="5">
    <location>
        <begin position="209"/>
        <end position="220"/>
    </location>
</feature>
<keyword evidence="8" id="KW-1185">Reference proteome</keyword>
<reference evidence="7 8" key="1">
    <citation type="submission" date="2019-06" db="EMBL/GenBank/DDBJ databases">
        <title>A chromosome-scale genome assembly of the European perch, Perca fluviatilis.</title>
        <authorList>
            <person name="Roques C."/>
            <person name="Zahm M."/>
            <person name="Cabau C."/>
            <person name="Klopp C."/>
            <person name="Bouchez O."/>
            <person name="Donnadieu C."/>
            <person name="Kuhl H."/>
            <person name="Gislard M."/>
            <person name="Guendouz S."/>
            <person name="Journot L."/>
            <person name="Haffray P."/>
            <person name="Bestin A."/>
            <person name="Morvezen R."/>
            <person name="Feron R."/>
            <person name="Wen M."/>
            <person name="Jouanno E."/>
            <person name="Herpin A."/>
            <person name="Schartl M."/>
            <person name="Postlethwait J."/>
            <person name="Schaerlinger B."/>
            <person name="Chardard D."/>
            <person name="Lecocq T."/>
            <person name="Poncet C."/>
            <person name="Jaffrelo L."/>
            <person name="Lampietro C."/>
            <person name="Guiguen Y."/>
        </authorList>
    </citation>
    <scope>NUCLEOTIDE SEQUENCE [LARGE SCALE GENOMIC DNA]</scope>
    <source>
        <tissue evidence="7">Blood</tissue>
    </source>
</reference>
<feature type="domain" description="BED-type" evidence="6">
    <location>
        <begin position="287"/>
        <end position="340"/>
    </location>
</feature>
<feature type="compositionally biased region" description="Polar residues" evidence="5">
    <location>
        <begin position="481"/>
        <end position="492"/>
    </location>
</feature>
<evidence type="ECO:0000313" key="7">
    <source>
        <dbReference type="EMBL" id="KAF1392902.1"/>
    </source>
</evidence>
<organism evidence="7 8">
    <name type="scientific">Perca fluviatilis</name>
    <name type="common">European perch</name>
    <dbReference type="NCBI Taxonomy" id="8168"/>
    <lineage>
        <taxon>Eukaryota</taxon>
        <taxon>Metazoa</taxon>
        <taxon>Chordata</taxon>
        <taxon>Craniata</taxon>
        <taxon>Vertebrata</taxon>
        <taxon>Euteleostomi</taxon>
        <taxon>Actinopterygii</taxon>
        <taxon>Neopterygii</taxon>
        <taxon>Teleostei</taxon>
        <taxon>Neoteleostei</taxon>
        <taxon>Acanthomorphata</taxon>
        <taxon>Eupercaria</taxon>
        <taxon>Perciformes</taxon>
        <taxon>Percoidei</taxon>
        <taxon>Percidae</taxon>
        <taxon>Percinae</taxon>
        <taxon>Perca</taxon>
    </lineage>
</organism>
<feature type="domain" description="BED-type" evidence="6">
    <location>
        <begin position="141"/>
        <end position="194"/>
    </location>
</feature>
<dbReference type="InterPro" id="IPR036236">
    <property type="entry name" value="Znf_C2H2_sf"/>
</dbReference>
<dbReference type="Proteomes" id="UP000465112">
    <property type="component" value="Chromosome 3"/>
</dbReference>
<dbReference type="Pfam" id="PF02892">
    <property type="entry name" value="zf-BED"/>
    <property type="match status" value="4"/>
</dbReference>
<comment type="caution">
    <text evidence="7">The sequence shown here is derived from an EMBL/GenBank/DDBJ whole genome shotgun (WGS) entry which is preliminary data.</text>
</comment>
<dbReference type="GO" id="GO:1990837">
    <property type="term" value="F:sequence-specific double-stranded DNA binding"/>
    <property type="evidence" value="ECO:0007669"/>
    <property type="project" value="TreeGrafter"/>
</dbReference>
<dbReference type="SMART" id="SM00614">
    <property type="entry name" value="ZnF_BED"/>
    <property type="match status" value="4"/>
</dbReference>
<evidence type="ECO:0000256" key="2">
    <source>
        <dbReference type="ARBA" id="ARBA00022771"/>
    </source>
</evidence>
<dbReference type="InterPro" id="IPR053031">
    <property type="entry name" value="Cuticle_assoc_protein"/>
</dbReference>
<evidence type="ECO:0000259" key="6">
    <source>
        <dbReference type="PROSITE" id="PS50808"/>
    </source>
</evidence>
<evidence type="ECO:0000313" key="8">
    <source>
        <dbReference type="Proteomes" id="UP000465112"/>
    </source>
</evidence>
<dbReference type="PANTHER" id="PTHR34396">
    <property type="entry name" value="OS03G0264950 PROTEIN-RELATED"/>
    <property type="match status" value="1"/>
</dbReference>
<evidence type="ECO:0000256" key="3">
    <source>
        <dbReference type="ARBA" id="ARBA00022833"/>
    </source>
</evidence>
<dbReference type="GO" id="GO:0006357">
    <property type="term" value="P:regulation of transcription by RNA polymerase II"/>
    <property type="evidence" value="ECO:0007669"/>
    <property type="project" value="TreeGrafter"/>
</dbReference>
<name>A0A6A5FQM0_PERFL</name>
<dbReference type="PROSITE" id="PS50808">
    <property type="entry name" value="ZF_BED"/>
    <property type="match status" value="4"/>
</dbReference>
<dbReference type="GO" id="GO:0005634">
    <property type="term" value="C:nucleus"/>
    <property type="evidence" value="ECO:0007669"/>
    <property type="project" value="TreeGrafter"/>
</dbReference>
<feature type="region of interest" description="Disordered" evidence="5">
    <location>
        <begin position="197"/>
        <end position="229"/>
    </location>
</feature>